<dbReference type="RefSeq" id="WP_285392211.1">
    <property type="nucleotide sequence ID" value="NZ_JASSVS010000010.1"/>
</dbReference>
<reference evidence="2 3" key="1">
    <citation type="submission" date="2023-06" db="EMBL/GenBank/DDBJ databases">
        <title>Marinobacter azerbaijanicus a moderately halophilic, isolated from Urmia Lake in Azerbaijan region of Iran.</title>
        <authorList>
            <person name="Sanchez-Porro C."/>
            <person name="Aghdam E.M."/>
            <person name="Saheb S.M."/>
            <person name="Tarhriz V."/>
            <person name="Kazemi E."/>
            <person name="Ammozegar M.A."/>
            <person name="Ventosa A."/>
            <person name="Hejazi M.S."/>
        </authorList>
    </citation>
    <scope>NUCLEOTIDE SEQUENCE [LARGE SCALE GENOMIC DNA]</scope>
    <source>
        <strain evidence="2 3">TBZ242</strain>
    </source>
</reference>
<evidence type="ECO:0000313" key="2">
    <source>
        <dbReference type="EMBL" id="MDL0432869.1"/>
    </source>
</evidence>
<evidence type="ECO:0000256" key="1">
    <source>
        <dbReference type="SAM" id="Phobius"/>
    </source>
</evidence>
<proteinExistence type="predicted"/>
<protein>
    <submittedName>
        <fullName evidence="2">Uncharacterized protein</fullName>
    </submittedName>
</protein>
<comment type="caution">
    <text evidence="2">The sequence shown here is derived from an EMBL/GenBank/DDBJ whole genome shotgun (WGS) entry which is preliminary data.</text>
</comment>
<keyword evidence="3" id="KW-1185">Reference proteome</keyword>
<keyword evidence="1" id="KW-1133">Transmembrane helix</keyword>
<feature type="transmembrane region" description="Helical" evidence="1">
    <location>
        <begin position="6"/>
        <end position="23"/>
    </location>
</feature>
<keyword evidence="1" id="KW-0472">Membrane</keyword>
<sequence>MDISSSISMAMGVLPLFVVVLIYKEAKPKYHGLWFFGIVIIAIAGFLAGGLGVLESFISHKLAEGSEKETLKEAQHTVGIWIYIGPAVIAAIGANLITEFILRDKPSPNASNK</sequence>
<evidence type="ECO:0000313" key="3">
    <source>
        <dbReference type="Proteomes" id="UP001227964"/>
    </source>
</evidence>
<keyword evidence="1" id="KW-0812">Transmembrane</keyword>
<organism evidence="2 3">
    <name type="scientific">Marinobacter azerbaijanicus</name>
    <dbReference type="NCBI Taxonomy" id="3050455"/>
    <lineage>
        <taxon>Bacteria</taxon>
        <taxon>Pseudomonadati</taxon>
        <taxon>Pseudomonadota</taxon>
        <taxon>Gammaproteobacteria</taxon>
        <taxon>Pseudomonadales</taxon>
        <taxon>Marinobacteraceae</taxon>
        <taxon>Marinobacter</taxon>
    </lineage>
</organism>
<dbReference type="EMBL" id="JASSVS010000010">
    <property type="protein sequence ID" value="MDL0432869.1"/>
    <property type="molecule type" value="Genomic_DNA"/>
</dbReference>
<accession>A0ABT7IID2</accession>
<feature type="transmembrane region" description="Helical" evidence="1">
    <location>
        <begin position="35"/>
        <end position="58"/>
    </location>
</feature>
<dbReference type="Proteomes" id="UP001227964">
    <property type="component" value="Unassembled WGS sequence"/>
</dbReference>
<feature type="transmembrane region" description="Helical" evidence="1">
    <location>
        <begin position="78"/>
        <end position="97"/>
    </location>
</feature>
<gene>
    <name evidence="2" type="ORF">QPM17_17125</name>
</gene>
<name>A0ABT7IID2_9GAMM</name>